<proteinExistence type="predicted"/>
<evidence type="ECO:0000313" key="1">
    <source>
        <dbReference type="EMBL" id="CAD8185225.1"/>
    </source>
</evidence>
<gene>
    <name evidence="1" type="ORF">POCTA_138.1.T0850049</name>
</gene>
<dbReference type="AlphaFoldDB" id="A0A8S1WA00"/>
<reference evidence="1" key="1">
    <citation type="submission" date="2021-01" db="EMBL/GenBank/DDBJ databases">
        <authorList>
            <consortium name="Genoscope - CEA"/>
            <person name="William W."/>
        </authorList>
    </citation>
    <scope>NUCLEOTIDE SEQUENCE</scope>
</reference>
<accession>A0A8S1WA00</accession>
<organism evidence="1 2">
    <name type="scientific">Paramecium octaurelia</name>
    <dbReference type="NCBI Taxonomy" id="43137"/>
    <lineage>
        <taxon>Eukaryota</taxon>
        <taxon>Sar</taxon>
        <taxon>Alveolata</taxon>
        <taxon>Ciliophora</taxon>
        <taxon>Intramacronucleata</taxon>
        <taxon>Oligohymenophorea</taxon>
        <taxon>Peniculida</taxon>
        <taxon>Parameciidae</taxon>
        <taxon>Paramecium</taxon>
    </lineage>
</organism>
<protein>
    <submittedName>
        <fullName evidence="1">Uncharacterized protein</fullName>
    </submittedName>
</protein>
<keyword evidence="2" id="KW-1185">Reference proteome</keyword>
<name>A0A8S1WA00_PAROT</name>
<dbReference type="EMBL" id="CAJJDP010000084">
    <property type="protein sequence ID" value="CAD8185225.1"/>
    <property type="molecule type" value="Genomic_DNA"/>
</dbReference>
<dbReference type="Proteomes" id="UP000683925">
    <property type="component" value="Unassembled WGS sequence"/>
</dbReference>
<sequence>MKLNLFLVVMIQKQNNNFIWKGWGNFGVNQENQGQIWKVFQIIKEEWGRRISFIGQTRFTFQPYCKDSMCIFDLNQETGEFIKIKEIYVAGGKQCSQFCNQQYVKSKSLLLNKNCMQLNIMIIKEQGDCHQVQTLSFITHFVYGSISNDGEYLITWDQGLCKITIWKLDYLD</sequence>
<evidence type="ECO:0000313" key="2">
    <source>
        <dbReference type="Proteomes" id="UP000683925"/>
    </source>
</evidence>
<comment type="caution">
    <text evidence="1">The sequence shown here is derived from an EMBL/GenBank/DDBJ whole genome shotgun (WGS) entry which is preliminary data.</text>
</comment>